<keyword evidence="2" id="KW-1133">Transmembrane helix</keyword>
<feature type="region of interest" description="Disordered" evidence="1">
    <location>
        <begin position="109"/>
        <end position="187"/>
    </location>
</feature>
<reference evidence="3 4" key="1">
    <citation type="submission" date="2014-04" db="EMBL/GenBank/DDBJ databases">
        <authorList>
            <consortium name="DOE Joint Genome Institute"/>
            <person name="Kuo A."/>
            <person name="Ruytinx J."/>
            <person name="Rineau F."/>
            <person name="Colpaert J."/>
            <person name="Kohler A."/>
            <person name="Nagy L.G."/>
            <person name="Floudas D."/>
            <person name="Copeland A."/>
            <person name="Barry K.W."/>
            <person name="Cichocki N."/>
            <person name="Veneault-Fourrey C."/>
            <person name="LaButti K."/>
            <person name="Lindquist E.A."/>
            <person name="Lipzen A."/>
            <person name="Lundell T."/>
            <person name="Morin E."/>
            <person name="Murat C."/>
            <person name="Sun H."/>
            <person name="Tunlid A."/>
            <person name="Henrissat B."/>
            <person name="Grigoriev I.V."/>
            <person name="Hibbett D.S."/>
            <person name="Martin F."/>
            <person name="Nordberg H.P."/>
            <person name="Cantor M.N."/>
            <person name="Hua S.X."/>
        </authorList>
    </citation>
    <scope>NUCLEOTIDE SEQUENCE [LARGE SCALE GENOMIC DNA]</scope>
    <source>
        <strain evidence="3 4">UH-Slu-Lm8-n1</strain>
    </source>
</reference>
<feature type="compositionally biased region" description="Polar residues" evidence="1">
    <location>
        <begin position="116"/>
        <end position="130"/>
    </location>
</feature>
<dbReference type="OrthoDB" id="2670057at2759"/>
<keyword evidence="4" id="KW-1185">Reference proteome</keyword>
<protein>
    <submittedName>
        <fullName evidence="3">Uncharacterized protein</fullName>
    </submittedName>
</protein>
<feature type="compositionally biased region" description="Polar residues" evidence="1">
    <location>
        <begin position="342"/>
        <end position="355"/>
    </location>
</feature>
<dbReference type="AlphaFoldDB" id="A0A0D0B7N0"/>
<feature type="compositionally biased region" description="Low complexity" evidence="1">
    <location>
        <begin position="53"/>
        <end position="77"/>
    </location>
</feature>
<dbReference type="STRING" id="930992.A0A0D0B7N0"/>
<gene>
    <name evidence="3" type="ORF">CY34DRAFT_12376</name>
</gene>
<organism evidence="3 4">
    <name type="scientific">Suillus luteus UH-Slu-Lm8-n1</name>
    <dbReference type="NCBI Taxonomy" id="930992"/>
    <lineage>
        <taxon>Eukaryota</taxon>
        <taxon>Fungi</taxon>
        <taxon>Dikarya</taxon>
        <taxon>Basidiomycota</taxon>
        <taxon>Agaricomycotina</taxon>
        <taxon>Agaricomycetes</taxon>
        <taxon>Agaricomycetidae</taxon>
        <taxon>Boletales</taxon>
        <taxon>Suillineae</taxon>
        <taxon>Suillaceae</taxon>
        <taxon>Suillus</taxon>
    </lineage>
</organism>
<evidence type="ECO:0000313" key="4">
    <source>
        <dbReference type="Proteomes" id="UP000054485"/>
    </source>
</evidence>
<feature type="transmembrane region" description="Helical" evidence="2">
    <location>
        <begin position="80"/>
        <end position="104"/>
    </location>
</feature>
<evidence type="ECO:0000313" key="3">
    <source>
        <dbReference type="EMBL" id="KIK42422.1"/>
    </source>
</evidence>
<dbReference type="InParanoid" id="A0A0D0B7N0"/>
<name>A0A0D0B7N0_9AGAM</name>
<feature type="compositionally biased region" description="Polar residues" evidence="1">
    <location>
        <begin position="264"/>
        <end position="280"/>
    </location>
</feature>
<accession>A0A0D0B7N0</accession>
<proteinExistence type="predicted"/>
<dbReference type="HOGENOM" id="CLU_598597_0_0_1"/>
<feature type="region of interest" description="Disordered" evidence="1">
    <location>
        <begin position="264"/>
        <end position="283"/>
    </location>
</feature>
<feature type="region of interest" description="Disordered" evidence="1">
    <location>
        <begin position="342"/>
        <end position="373"/>
    </location>
</feature>
<keyword evidence="2" id="KW-0472">Membrane</keyword>
<dbReference type="Proteomes" id="UP000054485">
    <property type="component" value="Unassembled WGS sequence"/>
</dbReference>
<sequence length="434" mass="46126">MSQYRPNILRKRQTLDGLSGSVIVTDTSPTATALVQNTTPIYNSGSATGIQLASSTPSSSPTSSSAASTVAPSPSSSSDISLGTVIGACVGAFILLILVISLAIHCSRRQKPQRRGNPSQSRNAANNLSRQRSHLQPWDRLNDDKESQQDGSPRPPSGPMEKLGAMFHRTPSTTSGEKSSDSHGNRESIGTMQHFAKYHPGLAEEMASKSANLGRVAVTKPPPVQRFVSRTTADGVPTISWDSDTVGGGDSFLSVHSRLSGTMSPTMTVAKSTPPATASGSHRWESAEVGHIDVYGSEMSEAGDSRNPFADAASVKSGVSRRVTNPFFNAQEKPQRRTLLANTTPESNPFADSNTPPKPFLDVDAHSNSDTSVNNSRAMQCLIAALEMPADIGLRVSSMRSSNYSHNSTIMSCDEIDAVSVTAFPYPPTQVPLR</sequence>
<dbReference type="EMBL" id="KN835239">
    <property type="protein sequence ID" value="KIK42422.1"/>
    <property type="molecule type" value="Genomic_DNA"/>
</dbReference>
<evidence type="ECO:0000256" key="2">
    <source>
        <dbReference type="SAM" id="Phobius"/>
    </source>
</evidence>
<evidence type="ECO:0000256" key="1">
    <source>
        <dbReference type="SAM" id="MobiDB-lite"/>
    </source>
</evidence>
<keyword evidence="2" id="KW-0812">Transmembrane</keyword>
<feature type="region of interest" description="Disordered" evidence="1">
    <location>
        <begin position="50"/>
        <end position="77"/>
    </location>
</feature>
<reference evidence="4" key="2">
    <citation type="submission" date="2015-01" db="EMBL/GenBank/DDBJ databases">
        <title>Evolutionary Origins and Diversification of the Mycorrhizal Mutualists.</title>
        <authorList>
            <consortium name="DOE Joint Genome Institute"/>
            <consortium name="Mycorrhizal Genomics Consortium"/>
            <person name="Kohler A."/>
            <person name="Kuo A."/>
            <person name="Nagy L.G."/>
            <person name="Floudas D."/>
            <person name="Copeland A."/>
            <person name="Barry K.W."/>
            <person name="Cichocki N."/>
            <person name="Veneault-Fourrey C."/>
            <person name="LaButti K."/>
            <person name="Lindquist E.A."/>
            <person name="Lipzen A."/>
            <person name="Lundell T."/>
            <person name="Morin E."/>
            <person name="Murat C."/>
            <person name="Riley R."/>
            <person name="Ohm R."/>
            <person name="Sun H."/>
            <person name="Tunlid A."/>
            <person name="Henrissat B."/>
            <person name="Grigoriev I.V."/>
            <person name="Hibbett D.S."/>
            <person name="Martin F."/>
        </authorList>
    </citation>
    <scope>NUCLEOTIDE SEQUENCE [LARGE SCALE GENOMIC DNA]</scope>
    <source>
        <strain evidence="4">UH-Slu-Lm8-n1</strain>
    </source>
</reference>